<dbReference type="InParanoid" id="A0A1V9Y1K6"/>
<feature type="signal peptide" evidence="3">
    <location>
        <begin position="1"/>
        <end position="24"/>
    </location>
</feature>
<feature type="region of interest" description="Disordered" evidence="1">
    <location>
        <begin position="63"/>
        <end position="82"/>
    </location>
</feature>
<evidence type="ECO:0000256" key="2">
    <source>
        <dbReference type="SAM" id="Phobius"/>
    </source>
</evidence>
<feature type="transmembrane region" description="Helical" evidence="2">
    <location>
        <begin position="143"/>
        <end position="166"/>
    </location>
</feature>
<feature type="chain" id="PRO_5013003578" evidence="3">
    <location>
        <begin position="25"/>
        <end position="214"/>
    </location>
</feature>
<feature type="transmembrane region" description="Helical" evidence="2">
    <location>
        <begin position="119"/>
        <end position="137"/>
    </location>
</feature>
<feature type="compositionally biased region" description="Basic and acidic residues" evidence="1">
    <location>
        <begin position="73"/>
        <end position="82"/>
    </location>
</feature>
<keyword evidence="3" id="KW-0732">Signal</keyword>
<protein>
    <submittedName>
        <fullName evidence="4">Uncharacterized protein</fullName>
    </submittedName>
</protein>
<dbReference type="Proteomes" id="UP000192247">
    <property type="component" value="Unassembled WGS sequence"/>
</dbReference>
<name>A0A1V9Y1K6_9ACAR</name>
<evidence type="ECO:0000313" key="5">
    <source>
        <dbReference type="Proteomes" id="UP000192247"/>
    </source>
</evidence>
<dbReference type="OrthoDB" id="10408976at2759"/>
<organism evidence="4 5">
    <name type="scientific">Tropilaelaps mercedesae</name>
    <dbReference type="NCBI Taxonomy" id="418985"/>
    <lineage>
        <taxon>Eukaryota</taxon>
        <taxon>Metazoa</taxon>
        <taxon>Ecdysozoa</taxon>
        <taxon>Arthropoda</taxon>
        <taxon>Chelicerata</taxon>
        <taxon>Arachnida</taxon>
        <taxon>Acari</taxon>
        <taxon>Parasitiformes</taxon>
        <taxon>Mesostigmata</taxon>
        <taxon>Gamasina</taxon>
        <taxon>Dermanyssoidea</taxon>
        <taxon>Laelapidae</taxon>
        <taxon>Tropilaelaps</taxon>
    </lineage>
</organism>
<gene>
    <name evidence="4" type="ORF">BIW11_05602</name>
</gene>
<accession>A0A1V9Y1K6</accession>
<keyword evidence="5" id="KW-1185">Reference proteome</keyword>
<reference evidence="4 5" key="1">
    <citation type="journal article" date="2017" name="Gigascience">
        <title>Draft genome of the honey bee ectoparasitic mite, Tropilaelaps mercedesae, is shaped by the parasitic life history.</title>
        <authorList>
            <person name="Dong X."/>
            <person name="Armstrong S.D."/>
            <person name="Xia D."/>
            <person name="Makepeace B.L."/>
            <person name="Darby A.C."/>
            <person name="Kadowaki T."/>
        </authorList>
    </citation>
    <scope>NUCLEOTIDE SEQUENCE [LARGE SCALE GENOMIC DNA]</scope>
    <source>
        <strain evidence="4">Wuxi-XJTLU</strain>
    </source>
</reference>
<evidence type="ECO:0000313" key="4">
    <source>
        <dbReference type="EMBL" id="OQR79624.1"/>
    </source>
</evidence>
<keyword evidence="2" id="KW-1133">Transmembrane helix</keyword>
<sequence length="214" mass="23771">MWYHQHSLTLTFMITILDMMCSTAQDIRVPLLNKYEIVIGHSLSPVKGLSLGMVKGRSRQANSCSHKNSIKGATDHDAAEREGLMRPTDRTPLVLGGHEEWISSEVNQSYDSPTVMSSLFLASLCFTLSGALLLFFSENILSVLWPSIGLVIIGSSLTVITVMPGAGRWMIQQIRLIRTSTKACWRNKLCGECVRDLGRSNANTIRIESNEESR</sequence>
<proteinExistence type="predicted"/>
<dbReference type="EMBL" id="MNPL01000876">
    <property type="protein sequence ID" value="OQR79624.1"/>
    <property type="molecule type" value="Genomic_DNA"/>
</dbReference>
<keyword evidence="2" id="KW-0472">Membrane</keyword>
<dbReference type="AlphaFoldDB" id="A0A1V9Y1K6"/>
<comment type="caution">
    <text evidence="4">The sequence shown here is derived from an EMBL/GenBank/DDBJ whole genome shotgun (WGS) entry which is preliminary data.</text>
</comment>
<evidence type="ECO:0000256" key="3">
    <source>
        <dbReference type="SAM" id="SignalP"/>
    </source>
</evidence>
<evidence type="ECO:0000256" key="1">
    <source>
        <dbReference type="SAM" id="MobiDB-lite"/>
    </source>
</evidence>
<keyword evidence="2" id="KW-0812">Transmembrane</keyword>